<evidence type="ECO:0000313" key="1">
    <source>
        <dbReference type="EMBL" id="MCQ4921708.1"/>
    </source>
</evidence>
<dbReference type="InterPro" id="IPR016181">
    <property type="entry name" value="Acyl_CoA_acyltransferase"/>
</dbReference>
<keyword evidence="2" id="KW-1185">Reference proteome</keyword>
<dbReference type="EMBL" id="JANGAC010000001">
    <property type="protein sequence ID" value="MCQ4921708.1"/>
    <property type="molecule type" value="Genomic_DNA"/>
</dbReference>
<dbReference type="Gene3D" id="3.40.630.30">
    <property type="match status" value="1"/>
</dbReference>
<dbReference type="RefSeq" id="WP_256310187.1">
    <property type="nucleotide sequence ID" value="NZ_JANGAC010000001.1"/>
</dbReference>
<accession>A0ABT1S5G2</accession>
<dbReference type="SUPFAM" id="SSF55729">
    <property type="entry name" value="Acyl-CoA N-acyltransferases (Nat)"/>
    <property type="match status" value="1"/>
</dbReference>
<dbReference type="Proteomes" id="UP001524478">
    <property type="component" value="Unassembled WGS sequence"/>
</dbReference>
<sequence>MKLVKEIAFEQLKAHRLWPDVKTKNQRTQNLYKSEGFIEEGILRECILYNDSYESLVVMLILKNEYIGN</sequence>
<reference evidence="1 2" key="1">
    <citation type="submission" date="2022-06" db="EMBL/GenBank/DDBJ databases">
        <title>Isolation of gut microbiota from human fecal samples.</title>
        <authorList>
            <person name="Pamer E.G."/>
            <person name="Barat B."/>
            <person name="Waligurski E."/>
            <person name="Medina S."/>
            <person name="Paddock L."/>
            <person name="Mostad J."/>
        </authorList>
    </citation>
    <scope>NUCLEOTIDE SEQUENCE [LARGE SCALE GENOMIC DNA]</scope>
    <source>
        <strain evidence="1 2">DFI.7.95</strain>
    </source>
</reference>
<name>A0ABT1S5G2_9FIRM</name>
<comment type="caution">
    <text evidence="1">The sequence shown here is derived from an EMBL/GenBank/DDBJ whole genome shotgun (WGS) entry which is preliminary data.</text>
</comment>
<protein>
    <submittedName>
        <fullName evidence="1">GNAT family N-acetyltransferase</fullName>
    </submittedName>
</protein>
<evidence type="ECO:0000313" key="2">
    <source>
        <dbReference type="Proteomes" id="UP001524478"/>
    </source>
</evidence>
<gene>
    <name evidence="1" type="ORF">NE686_01305</name>
</gene>
<organism evidence="1 2">
    <name type="scientific">Tissierella carlieri</name>
    <dbReference type="NCBI Taxonomy" id="689904"/>
    <lineage>
        <taxon>Bacteria</taxon>
        <taxon>Bacillati</taxon>
        <taxon>Bacillota</taxon>
        <taxon>Tissierellia</taxon>
        <taxon>Tissierellales</taxon>
        <taxon>Tissierellaceae</taxon>
        <taxon>Tissierella</taxon>
    </lineage>
</organism>
<proteinExistence type="predicted"/>